<dbReference type="AlphaFoldDB" id="A0A1F5K6G2"/>
<protein>
    <recommendedName>
        <fullName evidence="4">Glycosyltransferase RgtA/B/C/D-like domain-containing protein</fullName>
    </recommendedName>
</protein>
<feature type="transmembrane region" description="Helical" evidence="1">
    <location>
        <begin position="309"/>
        <end position="328"/>
    </location>
</feature>
<feature type="transmembrane region" description="Helical" evidence="1">
    <location>
        <begin position="157"/>
        <end position="186"/>
    </location>
</feature>
<keyword evidence="1" id="KW-0812">Transmembrane</keyword>
<feature type="transmembrane region" description="Helical" evidence="1">
    <location>
        <begin position="281"/>
        <end position="302"/>
    </location>
</feature>
<keyword evidence="1" id="KW-0472">Membrane</keyword>
<dbReference type="EMBL" id="MFDH01000011">
    <property type="protein sequence ID" value="OGE36522.1"/>
    <property type="molecule type" value="Genomic_DNA"/>
</dbReference>
<evidence type="ECO:0000256" key="1">
    <source>
        <dbReference type="SAM" id="Phobius"/>
    </source>
</evidence>
<feature type="transmembrane region" description="Helical" evidence="1">
    <location>
        <begin position="73"/>
        <end position="95"/>
    </location>
</feature>
<evidence type="ECO:0000313" key="3">
    <source>
        <dbReference type="Proteomes" id="UP000176405"/>
    </source>
</evidence>
<feature type="transmembrane region" description="Helical" evidence="1">
    <location>
        <begin position="398"/>
        <end position="418"/>
    </location>
</feature>
<gene>
    <name evidence="2" type="ORF">A3E45_01215</name>
</gene>
<feature type="transmembrane region" description="Helical" evidence="1">
    <location>
        <begin position="236"/>
        <end position="256"/>
    </location>
</feature>
<feature type="transmembrane region" description="Helical" evidence="1">
    <location>
        <begin position="430"/>
        <end position="448"/>
    </location>
</feature>
<feature type="transmembrane region" description="Helical" evidence="1">
    <location>
        <begin position="340"/>
        <end position="359"/>
    </location>
</feature>
<evidence type="ECO:0000313" key="2">
    <source>
        <dbReference type="EMBL" id="OGE36522.1"/>
    </source>
</evidence>
<comment type="caution">
    <text evidence="2">The sequence shown here is derived from an EMBL/GenBank/DDBJ whole genome shotgun (WGS) entry which is preliminary data.</text>
</comment>
<reference evidence="2 3" key="1">
    <citation type="journal article" date="2016" name="Nat. Commun.">
        <title>Thousands of microbial genomes shed light on interconnected biogeochemical processes in an aquifer system.</title>
        <authorList>
            <person name="Anantharaman K."/>
            <person name="Brown C.T."/>
            <person name="Hug L.A."/>
            <person name="Sharon I."/>
            <person name="Castelle C.J."/>
            <person name="Probst A.J."/>
            <person name="Thomas B.C."/>
            <person name="Singh A."/>
            <person name="Wilkins M.J."/>
            <person name="Karaoz U."/>
            <person name="Brodie E.L."/>
            <person name="Williams K.H."/>
            <person name="Hubbard S.S."/>
            <person name="Banfield J.F."/>
        </authorList>
    </citation>
    <scope>NUCLEOTIDE SEQUENCE [LARGE SCALE GENOMIC DNA]</scope>
</reference>
<dbReference type="Proteomes" id="UP000176405">
    <property type="component" value="Unassembled WGS sequence"/>
</dbReference>
<dbReference type="STRING" id="1797780.A3E45_01215"/>
<accession>A0A1F5K6G2</accession>
<feature type="transmembrane region" description="Helical" evidence="1">
    <location>
        <begin position="206"/>
        <end position="224"/>
    </location>
</feature>
<organism evidence="2 3">
    <name type="scientific">Candidatus Daviesbacteria bacterium RIFCSPHIGHO2_12_FULL_43_11</name>
    <dbReference type="NCBI Taxonomy" id="1797780"/>
    <lineage>
        <taxon>Bacteria</taxon>
        <taxon>Candidatus Daviesiibacteriota</taxon>
    </lineage>
</organism>
<feature type="transmembrane region" description="Helical" evidence="1">
    <location>
        <begin position="12"/>
        <end position="31"/>
    </location>
</feature>
<proteinExistence type="predicted"/>
<keyword evidence="1" id="KW-1133">Transmembrane helix</keyword>
<feature type="transmembrane region" description="Helical" evidence="1">
    <location>
        <begin position="102"/>
        <end position="118"/>
    </location>
</feature>
<sequence>MKNFIFRLAPYIILAGVAFLSYHQLLEMYFWRDDYTGLYFSQKSLVGEPAFMYPYQIAFLVERFFWQFFGLEAARYFLVEIVLYVSATCLLFYFLQKLFRDKKVAFFSTLVFAAGYIGQDAMKMSMGDGLGTMVAINVLLLNLVVFIQYLQTKKRGLFILSLVIFFLTIEVAPQRTSSSLLIFLLLDWLLSFKEKKKDILTRNLTFVLMFLVQYFIHPSAWILGYRVIPPGHFLGLFANFSPIYFLNFLGTFWNMLFPSHLQLQFNTFIDIYKDPLNFSKFLLAGIPAFLFAFLTLVFLKFIRPSVYNFLYIGKSVAVFTAFSIFWAYLTIGIKIDQTDLVSIFNGGIFLVFLAIWVVIGAAKSKLLSVFNLLAIFGVLVIFFLTIPERVLVSYNRYLLLPSFTVAFLPVIFITKEFYQKGGIQKNFARSLFFAVVSVLVVLRLFTALSTQQEFVQSYSQHAKRFYQQLRGFLPEVNKKKMVYVEGATKELDLSIGDAARVGYLGSEVAVAINLNTRKENILLPQSLEEIPMFLNKNREIGIDDVYTFLYTEQGLFETSNITKELLQGGSKVTTILSTDWEKGISFYPSAKIWTLQPIEVTIPLKISAGVLETEVFWEYNTFGAVHKDRFVKIPFFQDGLWHEYKFIIPAGGEYLKRVYFKDLTNVPEIGTAQFKYYKGG</sequence>
<name>A0A1F5K6G2_9BACT</name>
<feature type="transmembrane region" description="Helical" evidence="1">
    <location>
        <begin position="366"/>
        <end position="386"/>
    </location>
</feature>
<feature type="transmembrane region" description="Helical" evidence="1">
    <location>
        <begin position="130"/>
        <end position="150"/>
    </location>
</feature>
<evidence type="ECO:0008006" key="4">
    <source>
        <dbReference type="Google" id="ProtNLM"/>
    </source>
</evidence>